<evidence type="ECO:0000313" key="1">
    <source>
        <dbReference type="EnsemblMetazoa" id="ACUA012207-PA"/>
    </source>
</evidence>
<reference evidence="1" key="2">
    <citation type="submission" date="2020-05" db="UniProtKB">
        <authorList>
            <consortium name="EnsemblMetazoa"/>
        </authorList>
    </citation>
    <scope>IDENTIFICATION</scope>
    <source>
        <strain evidence="1">A-37</strain>
    </source>
</reference>
<dbReference type="VEuPathDB" id="VectorBase:ACUA012207"/>
<reference evidence="2" key="1">
    <citation type="submission" date="2013-09" db="EMBL/GenBank/DDBJ databases">
        <title>The Genome Sequence of Anopheles culicifacies species A.</title>
        <authorList>
            <consortium name="The Broad Institute Genomics Platform"/>
            <person name="Neafsey D.E."/>
            <person name="Besansky N."/>
            <person name="Howell P."/>
            <person name="Walton C."/>
            <person name="Young S.K."/>
            <person name="Zeng Q."/>
            <person name="Gargeya S."/>
            <person name="Fitzgerald M."/>
            <person name="Haas B."/>
            <person name="Abouelleil A."/>
            <person name="Allen A.W."/>
            <person name="Alvarado L."/>
            <person name="Arachchi H.M."/>
            <person name="Berlin A.M."/>
            <person name="Chapman S.B."/>
            <person name="Gainer-Dewar J."/>
            <person name="Goldberg J."/>
            <person name="Griggs A."/>
            <person name="Gujja S."/>
            <person name="Hansen M."/>
            <person name="Howarth C."/>
            <person name="Imamovic A."/>
            <person name="Ireland A."/>
            <person name="Larimer J."/>
            <person name="McCowan C."/>
            <person name="Murphy C."/>
            <person name="Pearson M."/>
            <person name="Poon T.W."/>
            <person name="Priest M."/>
            <person name="Roberts A."/>
            <person name="Saif S."/>
            <person name="Shea T."/>
            <person name="Sisk P."/>
            <person name="Sykes S."/>
            <person name="Wortman J."/>
            <person name="Nusbaum C."/>
            <person name="Birren B."/>
        </authorList>
    </citation>
    <scope>NUCLEOTIDE SEQUENCE [LARGE SCALE GENOMIC DNA]</scope>
    <source>
        <strain evidence="2">A-37</strain>
    </source>
</reference>
<sequence>MGTSSKLIPVMIERRYARLHQSFNSYVTGFFFAHCSDCTVKTLASPVVSSTNDIRPNEGGSEWEVETVTLFVAVAVSGLYPMQWCITWSNFLGVVQKQWQHTTEYGQET</sequence>
<keyword evidence="2" id="KW-1185">Reference proteome</keyword>
<proteinExistence type="predicted"/>
<dbReference type="EMBL" id="AXCM01007877">
    <property type="status" value="NOT_ANNOTATED_CDS"/>
    <property type="molecule type" value="Genomic_DNA"/>
</dbReference>
<name>A0A182M8N6_9DIPT</name>
<dbReference type="Proteomes" id="UP000075883">
    <property type="component" value="Unassembled WGS sequence"/>
</dbReference>
<dbReference type="EnsemblMetazoa" id="ACUA012207-RA">
    <property type="protein sequence ID" value="ACUA012207-PA"/>
    <property type="gene ID" value="ACUA012207"/>
</dbReference>
<accession>A0A182M8N6</accession>
<organism evidence="1 2">
    <name type="scientific">Anopheles culicifacies</name>
    <dbReference type="NCBI Taxonomy" id="139723"/>
    <lineage>
        <taxon>Eukaryota</taxon>
        <taxon>Metazoa</taxon>
        <taxon>Ecdysozoa</taxon>
        <taxon>Arthropoda</taxon>
        <taxon>Hexapoda</taxon>
        <taxon>Insecta</taxon>
        <taxon>Pterygota</taxon>
        <taxon>Neoptera</taxon>
        <taxon>Endopterygota</taxon>
        <taxon>Diptera</taxon>
        <taxon>Nematocera</taxon>
        <taxon>Culicoidea</taxon>
        <taxon>Culicidae</taxon>
        <taxon>Anophelinae</taxon>
        <taxon>Anopheles</taxon>
        <taxon>culicifacies species complex</taxon>
    </lineage>
</organism>
<evidence type="ECO:0000313" key="2">
    <source>
        <dbReference type="Proteomes" id="UP000075883"/>
    </source>
</evidence>
<dbReference type="AlphaFoldDB" id="A0A182M8N6"/>
<protein>
    <submittedName>
        <fullName evidence="1">Uncharacterized protein</fullName>
    </submittedName>
</protein>